<dbReference type="InterPro" id="IPR005312">
    <property type="entry name" value="DUF1759"/>
</dbReference>
<dbReference type="PANTHER" id="PTHR47331">
    <property type="entry name" value="PHD-TYPE DOMAIN-CONTAINING PROTEIN"/>
    <property type="match status" value="1"/>
</dbReference>
<dbReference type="InterPro" id="IPR008042">
    <property type="entry name" value="Retrotrans_Pao"/>
</dbReference>
<dbReference type="PANTHER" id="PTHR47331:SF1">
    <property type="entry name" value="GAG-LIKE PROTEIN"/>
    <property type="match status" value="1"/>
</dbReference>
<dbReference type="CDD" id="cd01644">
    <property type="entry name" value="RT_pepA17"/>
    <property type="match status" value="1"/>
</dbReference>
<dbReference type="EMBL" id="GDUN01000088">
    <property type="protein sequence ID" value="JAN95831.1"/>
    <property type="molecule type" value="mRNA"/>
</dbReference>
<evidence type="ECO:0000313" key="1">
    <source>
        <dbReference type="EMBL" id="JAN95831.1"/>
    </source>
</evidence>
<feature type="non-terminal residue" evidence="1">
    <location>
        <position position="1"/>
    </location>
</feature>
<dbReference type="Pfam" id="PF05380">
    <property type="entry name" value="Peptidase_A17"/>
    <property type="match status" value="1"/>
</dbReference>
<proteinExistence type="evidence at transcript level"/>
<dbReference type="GO" id="GO:0071897">
    <property type="term" value="P:DNA biosynthetic process"/>
    <property type="evidence" value="ECO:0007669"/>
    <property type="project" value="UniProtKB-ARBA"/>
</dbReference>
<dbReference type="InterPro" id="IPR043502">
    <property type="entry name" value="DNA/RNA_pol_sf"/>
</dbReference>
<dbReference type="SUPFAM" id="SSF56672">
    <property type="entry name" value="DNA/RNA polymerases"/>
    <property type="match status" value="1"/>
</dbReference>
<dbReference type="AlphaFoldDB" id="A0A0P6J6G2"/>
<sequence>LDRTPSKSEKQGTMQDISTLVFHRGQAKAQVTKIRKALDGMAGAGSDPPNMAMLAVYSKKLDRFYEEYRQYHEQIIGLISDERMDEQIEAYDLFETQHTETCVLLETIVQSITGTPNDAQGNTQQAQDPPRIIVQQQPLKAPIPFFDGKPENWPRFKAMFLDVMRTSADSDAIKLYHLDRALVGTAAGIIDSRTLSQNNYAHAWKILEDRYEDKRVIVDIHINGLLELPKMHRENAKDLRALIDKVTQHVDGLSLLDEEMTGFSERFVVNLLAAALDKDTRLQWEASIPHKQLPNYKNTIDFLSNRCAVLERWEGSLAKPAATSKSTVPVKYPGHQQRNTTSKSCAVTTKDRTCELCESGNHPGYKCEAFREMTVAQRQAKVRSIRACFNCLRVGHVSSACSSSYTCSKCQAKHHTLLHSDKKVSQSSQFDSQSASKLVSQSSQSDSSSTSKSVVPIAKNKCNSVEPQSTPTVSCSMKQVPRVCTSLLMTAKVHVKDANGNLKTCRAFLDCGSQAHLVSKGLVKSLNLPCFSTKVDVVGANGQQSSISEMVTLELRSCYSDFQGQLQCLVAGRVAGLMPSVPIDIKQWNLPPGLPLADPDFHIPGEVDLLIGVQLFFSLMMPGQYKIADNLPILQETRLGWVVAGSFEDVDTSRVEQHCYTVTLQNLADTMEKFWSVESVDSCNLLTSEEQLCEEIFCSTTRRDPNGRYVVQLPLKESVHQMESNRSVAMRRFFMLEQRFQKDSDLKRLYVDFINEYKDLHHCELIDESQDPPNLLKYYLPHHAVLKPSSSSTKLRVVFDASSKTKGLSLNDSLMIGPVIQNDLFSINLRFRSHRYVFSADISKMYRQIQVDRAHTPLLRIFWRENPTDPLQVLELTTVTYGTSAAPFLATRALQQLAFDECTRYPYAAQIVLEDFYVDDVLTGAETVEEAIQRRVELTELLSCGGFPIHKWCSNEPTILDTVPEKDREKFLSFEDSDINQAIKTLGLLWDPAEDVYRFHLDLPSLNSSPPTKRNVLSQIAKIFDPLGLISPVVVFAKIIMQQIWMSKLKWDDVLDGKQLQAWIMFRDTLSHIHEIKIPRYFGAVNSTRYEIHGFADASSVAYGACLYIRVVTQDGVKLSLICSKSRVVPIKGLTIPRSELCAALLLVRLFLKLLPAVKLEFQSIHFWSDSQVVLAWLKKPLPQLNLFVRNRVSEIVEGSSDADWNYVKSAENPADIVSRGQPPQLLVSNDLWWYGPQFLRNSTYRIDEPELISDDQLPE</sequence>
<organism evidence="1">
    <name type="scientific">Aedes aegypti</name>
    <name type="common">Yellowfever mosquito</name>
    <name type="synonym">Culex aegypti</name>
    <dbReference type="NCBI Taxonomy" id="7159"/>
    <lineage>
        <taxon>Eukaryota</taxon>
        <taxon>Metazoa</taxon>
        <taxon>Ecdysozoa</taxon>
        <taxon>Arthropoda</taxon>
        <taxon>Hexapoda</taxon>
        <taxon>Insecta</taxon>
        <taxon>Pterygota</taxon>
        <taxon>Neoptera</taxon>
        <taxon>Endopterygota</taxon>
        <taxon>Diptera</taxon>
        <taxon>Nematocera</taxon>
        <taxon>Culicoidea</taxon>
        <taxon>Culicidae</taxon>
        <taxon>Culicinae</taxon>
        <taxon>Aedini</taxon>
        <taxon>Aedes</taxon>
        <taxon>Stegomyia</taxon>
    </lineage>
</organism>
<dbReference type="VEuPathDB" id="VectorBase:AAEL020771"/>
<name>A0A0P6J6G2_AEDAE</name>
<protein>
    <submittedName>
        <fullName evidence="1">Putative bel12 ag transposon polyprotein</fullName>
    </submittedName>
</protein>
<reference evidence="1" key="1">
    <citation type="journal article" date="2016" name="PLoS ONE">
        <title>A Deep Insight into the Sialome of Male and Female Aedes aegypti Mosquitoes.</title>
        <authorList>
            <person name="Ribeiro J.M."/>
            <person name="Martin-Martin I."/>
            <person name="Arca B."/>
            <person name="Calvo E."/>
        </authorList>
    </citation>
    <scope>NUCLEOTIDE SEQUENCE</scope>
    <source>
        <strain evidence="1">Liverpool</strain>
        <tissue evidence="1">Salivary glands</tissue>
    </source>
</reference>
<dbReference type="Pfam" id="PF03564">
    <property type="entry name" value="DUF1759"/>
    <property type="match status" value="1"/>
</dbReference>
<feature type="non-terminal residue" evidence="1">
    <location>
        <position position="1260"/>
    </location>
</feature>
<accession>A0A0P6J6G2</accession>